<gene>
    <name evidence="1" type="primary">PAFAH1B2</name>
    <name evidence="1" type="ORF">SO694_00065054</name>
</gene>
<comment type="caution">
    <text evidence="1">The sequence shown here is derived from an EMBL/GenBank/DDBJ whole genome shotgun (WGS) entry which is preliminary data.</text>
</comment>
<keyword evidence="2" id="KW-1185">Reference proteome</keyword>
<sequence length="411" mass="43394">MCDADGTCHEQPAVPSPRTRWTIGTQGMREWFAFHQALANEAAAFAPRKPPLVFVGDSITGDVARHVRGRPIARASGAPDVLREKFGDRRARRGEDGGPFASFAPAVDKANAAVEAALRNRPGVEVVDCNDLWGRPSTFALTPQPDSSSLAMDAAPGTTSYGAVPLVAPARDATRDKLHGLLLLGCLAVLGVAAVNQHGIPASPALARFDEAAADEADAPLITVENKGVRGYPDPLDICGNAKDVLDACTDASGASPLLGGMDVVSYFSADTPVQGDALITATYQGNLLRFSTTGNRDTFERDPAHFMPRGGGFCALALTGMDGDLAGCVSVSAVAPMAYELKHDGLWLFRTAGAKNSMLSLAAENGEEVTDAVDPFNQAESNWNKLTRGNELDVVHMNANDEQCRTDYGR</sequence>
<reference evidence="1 2" key="1">
    <citation type="submission" date="2024-03" db="EMBL/GenBank/DDBJ databases">
        <title>Aureococcus anophagefferens CCMP1851 and Kratosvirus quantuckense: Draft genome of a second virus-susceptible host strain in the model system.</title>
        <authorList>
            <person name="Chase E."/>
            <person name="Truchon A.R."/>
            <person name="Schepens W."/>
            <person name="Wilhelm S.W."/>
        </authorList>
    </citation>
    <scope>NUCLEOTIDE SEQUENCE [LARGE SCALE GENOMIC DNA]</scope>
    <source>
        <strain evidence="1 2">CCMP1851</strain>
    </source>
</reference>
<evidence type="ECO:0000313" key="1">
    <source>
        <dbReference type="EMBL" id="KAK7235918.1"/>
    </source>
</evidence>
<name>A0ABR1FQQ3_AURAN</name>
<protein>
    <submittedName>
        <fullName evidence="1">Acetyltransferase</fullName>
    </submittedName>
</protein>
<dbReference type="EMBL" id="JBBJCI010000288">
    <property type="protein sequence ID" value="KAK7235918.1"/>
    <property type="molecule type" value="Genomic_DNA"/>
</dbReference>
<proteinExistence type="predicted"/>
<organism evidence="1 2">
    <name type="scientific">Aureococcus anophagefferens</name>
    <name type="common">Harmful bloom alga</name>
    <dbReference type="NCBI Taxonomy" id="44056"/>
    <lineage>
        <taxon>Eukaryota</taxon>
        <taxon>Sar</taxon>
        <taxon>Stramenopiles</taxon>
        <taxon>Ochrophyta</taxon>
        <taxon>Pelagophyceae</taxon>
        <taxon>Pelagomonadales</taxon>
        <taxon>Pelagomonadaceae</taxon>
        <taxon>Aureococcus</taxon>
    </lineage>
</organism>
<dbReference type="Proteomes" id="UP001363151">
    <property type="component" value="Unassembled WGS sequence"/>
</dbReference>
<evidence type="ECO:0000313" key="2">
    <source>
        <dbReference type="Proteomes" id="UP001363151"/>
    </source>
</evidence>
<accession>A0ABR1FQQ3</accession>